<dbReference type="RefSeq" id="WP_338392512.1">
    <property type="nucleotide sequence ID" value="NZ_AP025314.1"/>
</dbReference>
<evidence type="ECO:0000313" key="3">
    <source>
        <dbReference type="EMBL" id="BDD10988.1"/>
    </source>
</evidence>
<proteinExistence type="predicted"/>
<evidence type="ECO:0000313" key="4">
    <source>
        <dbReference type="Proteomes" id="UP001348817"/>
    </source>
</evidence>
<evidence type="ECO:0000259" key="2">
    <source>
        <dbReference type="Pfam" id="PF12867"/>
    </source>
</evidence>
<reference evidence="3 4" key="1">
    <citation type="submission" date="2021-12" db="EMBL/GenBank/DDBJ databases">
        <title>Genome sequencing of bacteria with rrn-lacking chromosome and rrn-plasmid.</title>
        <authorList>
            <person name="Anda M."/>
            <person name="Iwasaki W."/>
        </authorList>
    </citation>
    <scope>NUCLEOTIDE SEQUENCE [LARGE SCALE GENOMIC DNA]</scope>
    <source>
        <strain evidence="3 4">DSM 100852</strain>
    </source>
</reference>
<feature type="chain" id="PRO_5043515820" description="DinB-like domain-containing protein" evidence="1">
    <location>
        <begin position="20"/>
        <end position="175"/>
    </location>
</feature>
<accession>A0AAU9D4S2</accession>
<dbReference type="Pfam" id="PF12867">
    <property type="entry name" value="DinB_2"/>
    <property type="match status" value="1"/>
</dbReference>
<dbReference type="InterPro" id="IPR024775">
    <property type="entry name" value="DinB-like"/>
</dbReference>
<dbReference type="KEGG" id="fax:FUAX_34200"/>
<keyword evidence="4" id="KW-1185">Reference proteome</keyword>
<protein>
    <recommendedName>
        <fullName evidence="2">DinB-like domain-containing protein</fullName>
    </recommendedName>
</protein>
<keyword evidence="1" id="KW-0732">Signal</keyword>
<sequence length="175" mass="20161">MRTLTLFCLLLTATTFATAQKTPLNFSEKQTPIWELAKKRTMEVAEAMPENLYDYRPTEDVMSFREQMSHITGALLSMDTRFIRKQEYAGYGKDLNGLSKADLIKEMSKTFDQVIANLKKLDDTALTQTGKDFGGVTLTKWQSYLFMQDHITNHRAKAVLYLRLNKITPPRYGYN</sequence>
<feature type="domain" description="DinB-like" evidence="2">
    <location>
        <begin position="35"/>
        <end position="156"/>
    </location>
</feature>
<dbReference type="Gene3D" id="1.20.120.450">
    <property type="entry name" value="dinb family like domain"/>
    <property type="match status" value="1"/>
</dbReference>
<dbReference type="EMBL" id="AP025314">
    <property type="protein sequence ID" value="BDD10988.1"/>
    <property type="molecule type" value="Genomic_DNA"/>
</dbReference>
<evidence type="ECO:0000256" key="1">
    <source>
        <dbReference type="SAM" id="SignalP"/>
    </source>
</evidence>
<name>A0AAU9D4S2_9BACT</name>
<dbReference type="SUPFAM" id="SSF109854">
    <property type="entry name" value="DinB/YfiT-like putative metalloenzymes"/>
    <property type="match status" value="1"/>
</dbReference>
<dbReference type="Proteomes" id="UP001348817">
    <property type="component" value="Chromosome"/>
</dbReference>
<dbReference type="AlphaFoldDB" id="A0AAU9D4S2"/>
<gene>
    <name evidence="3" type="ORF">FUAX_34200</name>
</gene>
<organism evidence="3 4">
    <name type="scientific">Fulvitalea axinellae</name>
    <dbReference type="NCBI Taxonomy" id="1182444"/>
    <lineage>
        <taxon>Bacteria</taxon>
        <taxon>Pseudomonadati</taxon>
        <taxon>Bacteroidota</taxon>
        <taxon>Cytophagia</taxon>
        <taxon>Cytophagales</taxon>
        <taxon>Persicobacteraceae</taxon>
        <taxon>Fulvitalea</taxon>
    </lineage>
</organism>
<feature type="signal peptide" evidence="1">
    <location>
        <begin position="1"/>
        <end position="19"/>
    </location>
</feature>
<dbReference type="InterPro" id="IPR034660">
    <property type="entry name" value="DinB/YfiT-like"/>
</dbReference>